<dbReference type="FunFam" id="3.40.50.11320:FF:000001">
    <property type="entry name" value="Carboxypeptidase"/>
    <property type="match status" value="1"/>
</dbReference>
<dbReference type="SUPFAM" id="SSF53474">
    <property type="entry name" value="alpha/beta-Hydrolases"/>
    <property type="match status" value="1"/>
</dbReference>
<dbReference type="GO" id="GO:0005576">
    <property type="term" value="C:extracellular region"/>
    <property type="evidence" value="ECO:0007669"/>
    <property type="project" value="UniProtKB-SubCell"/>
</dbReference>
<dbReference type="OrthoDB" id="443318at2759"/>
<gene>
    <name evidence="11" type="ORF">TSUD_119260</name>
</gene>
<dbReference type="Gene3D" id="3.40.50.11320">
    <property type="match status" value="1"/>
</dbReference>
<evidence type="ECO:0000313" key="12">
    <source>
        <dbReference type="Proteomes" id="UP000242715"/>
    </source>
</evidence>
<dbReference type="InterPro" id="IPR018202">
    <property type="entry name" value="Ser_caboxypep_ser_AS"/>
</dbReference>
<sequence>MNKPSCSLFLLSFLIVTLFVAEIDGSKQSRALDKLQKSKFNANSQIDMNHFKAQKNILLDAMIHSQDGMKEKDRIEKLPGQPNVKFSQYGGYVTVDKLAGRAFYYYFVEAAHSKETLPLLLWLNGGPGCSSLAYGAMEELGPFRVNSDGKTLHKNNYSWNYAANVLFLESPAGVGFSYSNKSSDYDNNGDRKTATDNYVFLVNWLERFPEYKNRDFYITGESYAGHYVPQLAHNILYHNKKANRTIVNLKGIMIGNAVINDDTDNKGMYDYLASHAIISDQAAYNINTFCNFSSNSNQTTECNEATTEVYKNTLFIDVYNIYAPVCTNHNLTTRPKRISVAIDPCSDDYIQAYLNRVDVQEALHANVTKLKYDWEPCSNIISKWGDSPSTIIPLLHEFLNNGLRVWIFSGDIDARVPVTSTKYSIKKMNLPINTTWYPWFINGEVGGYAEVYKGGLTFATVREAGHQVPSYQPARALSLIKHFLNGTPLPNTQRLSDYNLL</sequence>
<evidence type="ECO:0000256" key="3">
    <source>
        <dbReference type="ARBA" id="ARBA00022525"/>
    </source>
</evidence>
<evidence type="ECO:0000313" key="11">
    <source>
        <dbReference type="EMBL" id="GAU38246.1"/>
    </source>
</evidence>
<evidence type="ECO:0000256" key="1">
    <source>
        <dbReference type="ARBA" id="ARBA00004613"/>
    </source>
</evidence>
<feature type="signal peptide" evidence="10">
    <location>
        <begin position="1"/>
        <end position="25"/>
    </location>
</feature>
<dbReference type="GO" id="GO:0005773">
    <property type="term" value="C:vacuole"/>
    <property type="evidence" value="ECO:0007669"/>
    <property type="project" value="TreeGrafter"/>
</dbReference>
<dbReference type="AlphaFoldDB" id="A0A2Z6N2U1"/>
<dbReference type="GO" id="GO:0004185">
    <property type="term" value="F:serine-type carboxypeptidase activity"/>
    <property type="evidence" value="ECO:0007669"/>
    <property type="project" value="UniProtKB-UniRule"/>
</dbReference>
<protein>
    <recommendedName>
        <fullName evidence="10">Carboxypeptidase</fullName>
        <ecNumber evidence="10">3.4.16.-</ecNumber>
    </recommendedName>
</protein>
<keyword evidence="12" id="KW-1185">Reference proteome</keyword>
<keyword evidence="5 10" id="KW-0645">Protease</keyword>
<evidence type="ECO:0000256" key="9">
    <source>
        <dbReference type="ARBA" id="ARBA00023180"/>
    </source>
</evidence>
<dbReference type="Gene3D" id="3.40.50.1820">
    <property type="entry name" value="alpha/beta hydrolase"/>
    <property type="match status" value="1"/>
</dbReference>
<dbReference type="PANTHER" id="PTHR11802">
    <property type="entry name" value="SERINE PROTEASE FAMILY S10 SERINE CARBOXYPEPTIDASE"/>
    <property type="match status" value="1"/>
</dbReference>
<reference evidence="12" key="1">
    <citation type="journal article" date="2017" name="Front. Plant Sci.">
        <title>Climate Clever Clovers: New Paradigm to Reduce the Environmental Footprint of Ruminants by Breeding Low Methanogenic Forages Utilizing Haplotype Variation.</title>
        <authorList>
            <person name="Kaur P."/>
            <person name="Appels R."/>
            <person name="Bayer P.E."/>
            <person name="Keeble-Gagnere G."/>
            <person name="Wang J."/>
            <person name="Hirakawa H."/>
            <person name="Shirasawa K."/>
            <person name="Vercoe P."/>
            <person name="Stefanova K."/>
            <person name="Durmic Z."/>
            <person name="Nichols P."/>
            <person name="Revell C."/>
            <person name="Isobe S.N."/>
            <person name="Edwards D."/>
            <person name="Erskine W."/>
        </authorList>
    </citation>
    <scope>NUCLEOTIDE SEQUENCE [LARGE SCALE GENOMIC DNA]</scope>
    <source>
        <strain evidence="12">cv. Daliak</strain>
    </source>
</reference>
<organism evidence="11 12">
    <name type="scientific">Trifolium subterraneum</name>
    <name type="common">Subterranean clover</name>
    <dbReference type="NCBI Taxonomy" id="3900"/>
    <lineage>
        <taxon>Eukaryota</taxon>
        <taxon>Viridiplantae</taxon>
        <taxon>Streptophyta</taxon>
        <taxon>Embryophyta</taxon>
        <taxon>Tracheophyta</taxon>
        <taxon>Spermatophyta</taxon>
        <taxon>Magnoliopsida</taxon>
        <taxon>eudicotyledons</taxon>
        <taxon>Gunneridae</taxon>
        <taxon>Pentapetalae</taxon>
        <taxon>rosids</taxon>
        <taxon>fabids</taxon>
        <taxon>Fabales</taxon>
        <taxon>Fabaceae</taxon>
        <taxon>Papilionoideae</taxon>
        <taxon>50 kb inversion clade</taxon>
        <taxon>NPAAA clade</taxon>
        <taxon>Hologalegina</taxon>
        <taxon>IRL clade</taxon>
        <taxon>Trifolieae</taxon>
        <taxon>Trifolium</taxon>
    </lineage>
</organism>
<evidence type="ECO:0000256" key="2">
    <source>
        <dbReference type="ARBA" id="ARBA00009431"/>
    </source>
</evidence>
<evidence type="ECO:0000256" key="7">
    <source>
        <dbReference type="ARBA" id="ARBA00022801"/>
    </source>
</evidence>
<proteinExistence type="inferred from homology"/>
<dbReference type="PROSITE" id="PS00131">
    <property type="entry name" value="CARBOXYPEPT_SER_SER"/>
    <property type="match status" value="1"/>
</dbReference>
<dbReference type="PANTHER" id="PTHR11802:SF132">
    <property type="entry name" value="SERINE CARBOXYPEPTIDASE-LIKE 36-RELATED"/>
    <property type="match status" value="1"/>
</dbReference>
<dbReference type="EMBL" id="DF973708">
    <property type="protein sequence ID" value="GAU38246.1"/>
    <property type="molecule type" value="Genomic_DNA"/>
</dbReference>
<dbReference type="PRINTS" id="PR00724">
    <property type="entry name" value="CRBOXYPTASEC"/>
</dbReference>
<keyword evidence="9" id="KW-0325">Glycoprotein</keyword>
<evidence type="ECO:0000256" key="4">
    <source>
        <dbReference type="ARBA" id="ARBA00022645"/>
    </source>
</evidence>
<dbReference type="InterPro" id="IPR029058">
    <property type="entry name" value="AB_hydrolase_fold"/>
</dbReference>
<keyword evidence="3" id="KW-0964">Secreted</keyword>
<feature type="chain" id="PRO_5016189410" description="Carboxypeptidase" evidence="10">
    <location>
        <begin position="26"/>
        <end position="501"/>
    </location>
</feature>
<keyword evidence="4 10" id="KW-0121">Carboxypeptidase</keyword>
<dbReference type="GO" id="GO:0006508">
    <property type="term" value="P:proteolysis"/>
    <property type="evidence" value="ECO:0007669"/>
    <property type="project" value="UniProtKB-KW"/>
</dbReference>
<name>A0A2Z6N2U1_TRISU</name>
<keyword evidence="6 10" id="KW-0732">Signal</keyword>
<dbReference type="Gene3D" id="6.10.250.940">
    <property type="match status" value="1"/>
</dbReference>
<dbReference type="FunFam" id="3.40.50.1820:FF:000030">
    <property type="entry name" value="Carboxypeptidase"/>
    <property type="match status" value="1"/>
</dbReference>
<accession>A0A2Z6N2U1</accession>
<dbReference type="Proteomes" id="UP000242715">
    <property type="component" value="Unassembled WGS sequence"/>
</dbReference>
<comment type="subcellular location">
    <subcellularLocation>
        <location evidence="1">Secreted</location>
    </subcellularLocation>
</comment>
<dbReference type="EC" id="3.4.16.-" evidence="10"/>
<evidence type="ECO:0000256" key="8">
    <source>
        <dbReference type="ARBA" id="ARBA00023157"/>
    </source>
</evidence>
<evidence type="ECO:0000256" key="6">
    <source>
        <dbReference type="ARBA" id="ARBA00022729"/>
    </source>
</evidence>
<dbReference type="InterPro" id="IPR001563">
    <property type="entry name" value="Peptidase_S10"/>
</dbReference>
<evidence type="ECO:0000256" key="5">
    <source>
        <dbReference type="ARBA" id="ARBA00022670"/>
    </source>
</evidence>
<evidence type="ECO:0000256" key="10">
    <source>
        <dbReference type="RuleBase" id="RU361156"/>
    </source>
</evidence>
<dbReference type="Pfam" id="PF00450">
    <property type="entry name" value="Peptidase_S10"/>
    <property type="match status" value="1"/>
</dbReference>
<keyword evidence="7 10" id="KW-0378">Hydrolase</keyword>
<comment type="similarity">
    <text evidence="2 10">Belongs to the peptidase S10 family.</text>
</comment>
<keyword evidence="8" id="KW-1015">Disulfide bond</keyword>